<dbReference type="Pfam" id="PF00621">
    <property type="entry name" value="RhoGEF"/>
    <property type="match status" value="1"/>
</dbReference>
<dbReference type="InterPro" id="IPR011993">
    <property type="entry name" value="PH-like_dom_sf"/>
</dbReference>
<evidence type="ECO:0000259" key="8">
    <source>
        <dbReference type="PROSITE" id="PS50010"/>
    </source>
</evidence>
<dbReference type="GO" id="GO:0043197">
    <property type="term" value="C:dendritic spine"/>
    <property type="evidence" value="ECO:0007669"/>
    <property type="project" value="UniProtKB-SubCell"/>
</dbReference>
<dbReference type="Gene3D" id="1.20.900.10">
    <property type="entry name" value="Dbl homology (DH) domain"/>
    <property type="match status" value="1"/>
</dbReference>
<dbReference type="SUPFAM" id="SSF48065">
    <property type="entry name" value="DBL homology domain (DH-domain)"/>
    <property type="match status" value="1"/>
</dbReference>
<dbReference type="InterPro" id="IPR035892">
    <property type="entry name" value="C2_domain_sf"/>
</dbReference>
<keyword evidence="3" id="KW-0343">GTPase activation</keyword>
<proteinExistence type="predicted"/>
<evidence type="ECO:0000256" key="3">
    <source>
        <dbReference type="ARBA" id="ARBA00022468"/>
    </source>
</evidence>
<feature type="domain" description="DH" evidence="8">
    <location>
        <begin position="66"/>
        <end position="164"/>
    </location>
</feature>
<dbReference type="PROSITE" id="PS50010">
    <property type="entry name" value="DH_2"/>
    <property type="match status" value="1"/>
</dbReference>
<dbReference type="InterPro" id="IPR000008">
    <property type="entry name" value="C2_dom"/>
</dbReference>
<dbReference type="InterPro" id="IPR035899">
    <property type="entry name" value="DBL_dom_sf"/>
</dbReference>
<dbReference type="SMART" id="SM00324">
    <property type="entry name" value="RhoGAP"/>
    <property type="match status" value="1"/>
</dbReference>
<dbReference type="GO" id="GO:0005096">
    <property type="term" value="F:GTPase activator activity"/>
    <property type="evidence" value="ECO:0007669"/>
    <property type="project" value="UniProtKB-KW"/>
</dbReference>
<evidence type="ECO:0000313" key="10">
    <source>
        <dbReference type="Ensembl" id="ENSCCRP00015036090.1"/>
    </source>
</evidence>
<evidence type="ECO:0000256" key="4">
    <source>
        <dbReference type="ARBA" id="ARBA00022658"/>
    </source>
</evidence>
<dbReference type="Pfam" id="PF00168">
    <property type="entry name" value="C2"/>
    <property type="match status" value="1"/>
</dbReference>
<dbReference type="AlphaFoldDB" id="A0A8C1UFJ0"/>
<dbReference type="SUPFAM" id="SSF48350">
    <property type="entry name" value="GTPase activation domain, GAP"/>
    <property type="match status" value="1"/>
</dbReference>
<dbReference type="InterPro" id="IPR000198">
    <property type="entry name" value="RhoGAP_dom"/>
</dbReference>
<dbReference type="InterPro" id="IPR037769">
    <property type="entry name" value="Abr/Bcr"/>
</dbReference>
<dbReference type="Gene3D" id="2.30.29.30">
    <property type="entry name" value="Pleckstrin-homology domain (PH domain)/Phosphotyrosine-binding domain (PTB)"/>
    <property type="match status" value="1"/>
</dbReference>
<keyword evidence="5" id="KW-0770">Synapse</keyword>
<dbReference type="GO" id="GO:0005085">
    <property type="term" value="F:guanyl-nucleotide exchange factor activity"/>
    <property type="evidence" value="ECO:0007669"/>
    <property type="project" value="UniProtKB-KW"/>
</dbReference>
<evidence type="ECO:0000256" key="2">
    <source>
        <dbReference type="ARBA" id="ARBA00004552"/>
    </source>
</evidence>
<dbReference type="CDD" id="cd08686">
    <property type="entry name" value="C2_ABR"/>
    <property type="match status" value="1"/>
</dbReference>
<feature type="domain" description="Rho-GAP" evidence="9">
    <location>
        <begin position="495"/>
        <end position="689"/>
    </location>
</feature>
<evidence type="ECO:0000259" key="7">
    <source>
        <dbReference type="PROSITE" id="PS50004"/>
    </source>
</evidence>
<organism evidence="10 11">
    <name type="scientific">Cyprinus carpio</name>
    <name type="common">Common carp</name>
    <dbReference type="NCBI Taxonomy" id="7962"/>
    <lineage>
        <taxon>Eukaryota</taxon>
        <taxon>Metazoa</taxon>
        <taxon>Chordata</taxon>
        <taxon>Craniata</taxon>
        <taxon>Vertebrata</taxon>
        <taxon>Euteleostomi</taxon>
        <taxon>Actinopterygii</taxon>
        <taxon>Neopterygii</taxon>
        <taxon>Teleostei</taxon>
        <taxon>Ostariophysi</taxon>
        <taxon>Cypriniformes</taxon>
        <taxon>Cyprinidae</taxon>
        <taxon>Cyprininae</taxon>
        <taxon>Cyprinus</taxon>
    </lineage>
</organism>
<dbReference type="PANTHER" id="PTHR23182">
    <property type="entry name" value="BREAKPOINT CLUSTER REGION PROTEIN BCR"/>
    <property type="match status" value="1"/>
</dbReference>
<dbReference type="Ensembl" id="ENSCCRT00015037338.1">
    <property type="protein sequence ID" value="ENSCCRP00015036090.1"/>
    <property type="gene ID" value="ENSCCRG00015011669.1"/>
</dbReference>
<dbReference type="PANTHER" id="PTHR23182:SF3">
    <property type="entry name" value="BREAKPOINT CLUSTER REGION PROTEIN"/>
    <property type="match status" value="1"/>
</dbReference>
<evidence type="ECO:0000256" key="6">
    <source>
        <dbReference type="ARBA" id="ARBA00023273"/>
    </source>
</evidence>
<dbReference type="GO" id="GO:0016020">
    <property type="term" value="C:membrane"/>
    <property type="evidence" value="ECO:0007669"/>
    <property type="project" value="TreeGrafter"/>
</dbReference>
<dbReference type="Pfam" id="PF00620">
    <property type="entry name" value="RhoGAP"/>
    <property type="match status" value="1"/>
</dbReference>
<dbReference type="SUPFAM" id="SSF50729">
    <property type="entry name" value="PH domain-like"/>
    <property type="match status" value="1"/>
</dbReference>
<dbReference type="CDD" id="cd04387">
    <property type="entry name" value="RhoGAP_Bcr"/>
    <property type="match status" value="1"/>
</dbReference>
<reference evidence="10" key="1">
    <citation type="submission" date="2025-08" db="UniProtKB">
        <authorList>
            <consortium name="Ensembl"/>
        </authorList>
    </citation>
    <scope>IDENTIFICATION</scope>
</reference>
<dbReference type="PROSITE" id="PS50238">
    <property type="entry name" value="RHOGAP"/>
    <property type="match status" value="1"/>
</dbReference>
<dbReference type="GO" id="GO:0007165">
    <property type="term" value="P:signal transduction"/>
    <property type="evidence" value="ECO:0007669"/>
    <property type="project" value="InterPro"/>
</dbReference>
<dbReference type="SMART" id="SM00239">
    <property type="entry name" value="C2"/>
    <property type="match status" value="1"/>
</dbReference>
<sequence length="712" mass="81020">MNKTLISTFPLLKVSVAGITLSPGGVLHLISVGEIRRNVCSESNLTSPQLKNSIQAELDLEKGLEMRKRVLSGILASEETYLSHLEALLLPMKPLKAAATTSQPVLTVQQIETIFFKVPELYEIHKEFYDSLLPRVQQWSHHQHPFSDYPLLQDALRISQNFLSSINEESTPRRQSMTVKKGENRQLLKDSFMVELVEGARKLRHVFLFTDLLLCAKLKKQIGGSSRNSPLGFKMTFCILTQQRANKGSKVMERLKKKLSEQESLLLLNSPNMPLRVHNRNGKSYVFLISSDYERAEWKEVIREQQKKCFKTFSLTSMELQMLTNSCLKLQTVHQLPLTVNKDEDESTGLYGFLNVIVHSASGLKQSLNLYCTLEVDSFSIFVNKAKTRVYRYTTEPKWNEEFEIELEGSQTLRLLCYEKSYNKAKMNKEDGESTDRIMGKGQIALDPQMLQGKDWQRTVIPMNGIEVKISMKFTSREFSLKRMPPRKPMGVFGVNISTVTKRERSKVPYIVRQCLEEIERRGMEEVGIYRVSGVATDIQALKTAFDTNNKDVSVMMSEMDVNAIAGTLKLYFRELPEPLFTDELYPNFAGGIALSDSVAKESCMLNLLLSLPEPNLVTFLFLLDHLKRIAEKESVNKMSLHNLATVFGPTLLRPAEKDSKIPTNPTQPITMGDSWSLEVMSQVQVLLYFLQLETIPTPDSKRQSILFSTEV</sequence>
<keyword evidence="4" id="KW-0344">Guanine-nucleotide releasing factor</keyword>
<evidence type="ECO:0000259" key="9">
    <source>
        <dbReference type="PROSITE" id="PS50238"/>
    </source>
</evidence>
<protein>
    <submittedName>
        <fullName evidence="10">BCR activator of RhoGEF and GTPase</fullName>
    </submittedName>
</protein>
<evidence type="ECO:0000256" key="1">
    <source>
        <dbReference type="ARBA" id="ARBA00004489"/>
    </source>
</evidence>
<evidence type="ECO:0000256" key="5">
    <source>
        <dbReference type="ARBA" id="ARBA00023018"/>
    </source>
</evidence>
<dbReference type="FunFam" id="1.10.555.10:FF:000004">
    <property type="entry name" value="active breakpoint cluster region-related protein-like"/>
    <property type="match status" value="1"/>
</dbReference>
<evidence type="ECO:0000313" key="11">
    <source>
        <dbReference type="Proteomes" id="UP000694700"/>
    </source>
</evidence>
<dbReference type="PROSITE" id="PS50004">
    <property type="entry name" value="C2"/>
    <property type="match status" value="1"/>
</dbReference>
<comment type="subcellular location">
    <subcellularLocation>
        <location evidence="1">Cell projection</location>
        <location evidence="1">Axon</location>
    </subcellularLocation>
    <subcellularLocation>
        <location evidence="2">Cell projection</location>
        <location evidence="2">Dendritic spine</location>
    </subcellularLocation>
</comment>
<dbReference type="InterPro" id="IPR008936">
    <property type="entry name" value="Rho_GTPase_activation_prot"/>
</dbReference>
<keyword evidence="6" id="KW-0966">Cell projection</keyword>
<dbReference type="GO" id="GO:0030424">
    <property type="term" value="C:axon"/>
    <property type="evidence" value="ECO:0007669"/>
    <property type="project" value="UniProtKB-SubCell"/>
</dbReference>
<accession>A0A8C1UFJ0</accession>
<dbReference type="FunFam" id="2.60.40.150:FF:000057">
    <property type="entry name" value="active breakpoint cluster region-related protein isoform X1"/>
    <property type="match status" value="1"/>
</dbReference>
<dbReference type="SMART" id="SM00325">
    <property type="entry name" value="RhoGEF"/>
    <property type="match status" value="1"/>
</dbReference>
<dbReference type="Proteomes" id="UP000694700">
    <property type="component" value="Unplaced"/>
</dbReference>
<dbReference type="Gene3D" id="1.10.555.10">
    <property type="entry name" value="Rho GTPase activation protein"/>
    <property type="match status" value="1"/>
</dbReference>
<dbReference type="InterPro" id="IPR000219">
    <property type="entry name" value="DH_dom"/>
</dbReference>
<dbReference type="Gene3D" id="2.60.40.150">
    <property type="entry name" value="C2 domain"/>
    <property type="match status" value="1"/>
</dbReference>
<dbReference type="SUPFAM" id="SSF49562">
    <property type="entry name" value="C2 domain (Calcium/lipid-binding domain, CaLB)"/>
    <property type="match status" value="1"/>
</dbReference>
<feature type="domain" description="C2" evidence="7">
    <location>
        <begin position="334"/>
        <end position="461"/>
    </location>
</feature>
<name>A0A8C1UFJ0_CYPCA</name>